<keyword evidence="2" id="KW-1133">Transmembrane helix</keyword>
<comment type="caution">
    <text evidence="4">The sequence shown here is derived from an EMBL/GenBank/DDBJ whole genome shotgun (WGS) entry which is preliminary data.</text>
</comment>
<dbReference type="STRING" id="1797240.A3D68_00430"/>
<feature type="region of interest" description="Disordered" evidence="1">
    <location>
        <begin position="125"/>
        <end position="157"/>
    </location>
</feature>
<accession>A0A1F4XNN8</accession>
<dbReference type="Proteomes" id="UP000177564">
    <property type="component" value="Unassembled WGS sequence"/>
</dbReference>
<dbReference type="EMBL" id="MEWU01000023">
    <property type="protein sequence ID" value="OGC83321.1"/>
    <property type="molecule type" value="Genomic_DNA"/>
</dbReference>
<evidence type="ECO:0000256" key="1">
    <source>
        <dbReference type="SAM" id="MobiDB-lite"/>
    </source>
</evidence>
<feature type="chain" id="PRO_5009515432" evidence="3">
    <location>
        <begin position="35"/>
        <end position="320"/>
    </location>
</feature>
<reference evidence="4 5" key="1">
    <citation type="journal article" date="2016" name="Nat. Commun.">
        <title>Thousands of microbial genomes shed light on interconnected biogeochemical processes in an aquifer system.</title>
        <authorList>
            <person name="Anantharaman K."/>
            <person name="Brown C.T."/>
            <person name="Hug L.A."/>
            <person name="Sharon I."/>
            <person name="Castelle C.J."/>
            <person name="Probst A.J."/>
            <person name="Thomas B.C."/>
            <person name="Singh A."/>
            <person name="Wilkins M.J."/>
            <person name="Karaoz U."/>
            <person name="Brodie E.L."/>
            <person name="Williams K.H."/>
            <person name="Hubbard S.S."/>
            <person name="Banfield J.F."/>
        </authorList>
    </citation>
    <scope>NUCLEOTIDE SEQUENCE [LARGE SCALE GENOMIC DNA]</scope>
</reference>
<organism evidence="4 5">
    <name type="scientific">Candidatus Adlerbacteria bacterium RIFCSPHIGHO2_02_FULL_52_17</name>
    <dbReference type="NCBI Taxonomy" id="1797240"/>
    <lineage>
        <taxon>Bacteria</taxon>
        <taxon>Candidatus Adleribacteriota</taxon>
    </lineage>
</organism>
<feature type="transmembrane region" description="Helical" evidence="2">
    <location>
        <begin position="229"/>
        <end position="248"/>
    </location>
</feature>
<name>A0A1F4XNN8_9BACT</name>
<feature type="signal peptide" evidence="3">
    <location>
        <begin position="1"/>
        <end position="34"/>
    </location>
</feature>
<evidence type="ECO:0000256" key="2">
    <source>
        <dbReference type="SAM" id="Phobius"/>
    </source>
</evidence>
<keyword evidence="2" id="KW-0812">Transmembrane</keyword>
<feature type="compositionally biased region" description="Low complexity" evidence="1">
    <location>
        <begin position="133"/>
        <end position="157"/>
    </location>
</feature>
<gene>
    <name evidence="4" type="ORF">A3D68_00430</name>
</gene>
<proteinExistence type="predicted"/>
<dbReference type="AlphaFoldDB" id="A0A1F4XNN8"/>
<evidence type="ECO:0000313" key="5">
    <source>
        <dbReference type="Proteomes" id="UP000177564"/>
    </source>
</evidence>
<keyword evidence="3" id="KW-0732">Signal</keyword>
<keyword evidence="2" id="KW-0472">Membrane</keyword>
<sequence>MKNSMTNIPRAVSIAFAALVFSVAPVITPAVVHAADLGGYYYDYSYPDTGSYYDYSYPDTGSYYDYSYPDTGYYYDYSYPDTTGSYYDYSYPDYSYPSYNYSYPSYSYSSPGFYSNYGYAYGPTSHSGGGGSQTQTQTQQQQQTQTTTVTNTNTNNNTVTVNIPATQVVQPVNNYYNTYMPPTCQTGWYGTYPNCYKYNPVVYNNPTTPYVTLSQVPYTGLELGPVGTALYWGFLVLWAFFIAYLLVVKRVQTSVYRSLNSFLFGAPAATASDNLAPQKSSVSLSRQGQGLHQTFALQGSPAQETGVDSFITAQINRARV</sequence>
<evidence type="ECO:0000256" key="3">
    <source>
        <dbReference type="SAM" id="SignalP"/>
    </source>
</evidence>
<protein>
    <submittedName>
        <fullName evidence="4">Uncharacterized protein</fullName>
    </submittedName>
</protein>
<evidence type="ECO:0000313" key="4">
    <source>
        <dbReference type="EMBL" id="OGC83321.1"/>
    </source>
</evidence>